<dbReference type="InterPro" id="IPR046112">
    <property type="entry name" value="DUF6049"/>
</dbReference>
<keyword evidence="2" id="KW-1133">Transmembrane helix</keyword>
<feature type="transmembrane region" description="Helical" evidence="2">
    <location>
        <begin position="792"/>
        <end position="810"/>
    </location>
</feature>
<keyword evidence="2" id="KW-0812">Transmembrane</keyword>
<reference evidence="3 4" key="1">
    <citation type="submission" date="2024-02" db="EMBL/GenBank/DDBJ databases">
        <title>Bifidobacterium honeyensis sp. nov., isolated from the comb honey.</title>
        <authorList>
            <person name="Liu W."/>
            <person name="Li Y."/>
        </authorList>
    </citation>
    <scope>NUCLEOTIDE SEQUENCE [LARGE SCALE GENOMIC DNA]</scope>
    <source>
        <strain evidence="3 4">IMAU50988</strain>
    </source>
</reference>
<evidence type="ECO:0000313" key="4">
    <source>
        <dbReference type="Proteomes" id="UP001373159"/>
    </source>
</evidence>
<sequence length="821" mass="86808">MTEDHLRGQDRAPLQPRGCRHTHRYLHRLTAAACSLLACLGLFGSLSAPAEASQSDRGTAVARTAKTTGAAPGLPTLADKAQTDGSQEGEADISLESSTPVVTATSGYSFKVKITNKGRETLSGGNLLASTNALYSFSSRTDMQTWAEGGARIPTPDVFTRQEVGDIAPDQSKEISADLPSDNPGIHAMVAWGPKPVRFAYVDGEGKTKANIYTFLTRTRDGLQTADTPPLSVTMVMPVTTADWAATKDSIKALVNDRGKDEPETGGKQSPANQGGSKNNEAESSSGRQTSTPTHSPSGNSQGEGQAGQGDSGEKKTTAFLTLTPAGANRGRKQEDLLAKHPALQSIMDPSYLHTFTGMPRVNGLMQPADFDITAYAENEPSSYRDAGVDPQAWRAASAGDQYRQTAGKSADVPGAYAWQGRAEWTRTSMAEAKRQGYDTVIAPEGFKAGAGASAHTGKYTVTTSAGEVTVLSAQRELSRLAQGHPTSSLAGGEATGAGRTARFLAQSAFYQMEQPYADRDLMVCFGAGENPALVDQIMSAAEEATWLSLGDLATLSKATPQDDGGQYFQSVLEPGGKEGGSGGREMIPTLHSLATSRKDIDRFGTSILVEGETATPEPSQTRAKSDTQALARQDASSTARRPTNPQPWLDDINRAHDLIALHSLSGVGSAPLLADQARALSDHLLEAIRINPTESITVVSETATMPVTVSNSLPFPVRAKVSSKTNSTEIVTARTADTVIPAHSEVQVTFTIRVATAGQADADISLIDRDGNAFGRSGNTHITSNLRLSDMSGLVIVVVAVLLGLLGLWRQFHRTKDPDE</sequence>
<protein>
    <submittedName>
        <fullName evidence="3">DUF6049 family protein</fullName>
    </submittedName>
</protein>
<evidence type="ECO:0000256" key="1">
    <source>
        <dbReference type="SAM" id="MobiDB-lite"/>
    </source>
</evidence>
<feature type="region of interest" description="Disordered" evidence="1">
    <location>
        <begin position="257"/>
        <end position="314"/>
    </location>
</feature>
<dbReference type="Proteomes" id="UP001373159">
    <property type="component" value="Unassembled WGS sequence"/>
</dbReference>
<proteinExistence type="predicted"/>
<feature type="compositionally biased region" description="Polar residues" evidence="1">
    <location>
        <begin position="267"/>
        <end position="304"/>
    </location>
</feature>
<feature type="region of interest" description="Disordered" evidence="1">
    <location>
        <begin position="611"/>
        <end position="649"/>
    </location>
</feature>
<feature type="compositionally biased region" description="Polar residues" evidence="1">
    <location>
        <begin position="617"/>
        <end position="644"/>
    </location>
</feature>
<keyword evidence="2" id="KW-0472">Membrane</keyword>
<keyword evidence="4" id="KW-1185">Reference proteome</keyword>
<dbReference type="RefSeq" id="WP_340468446.1">
    <property type="nucleotide sequence ID" value="NZ_JBANBB010000001.1"/>
</dbReference>
<dbReference type="Pfam" id="PF19516">
    <property type="entry name" value="DUF6049"/>
    <property type="match status" value="1"/>
</dbReference>
<dbReference type="EMBL" id="JBANBB010000001">
    <property type="protein sequence ID" value="MEK0305891.1"/>
    <property type="molecule type" value="Genomic_DNA"/>
</dbReference>
<feature type="region of interest" description="Disordered" evidence="1">
    <location>
        <begin position="53"/>
        <end position="98"/>
    </location>
</feature>
<accession>A0ABU8ZKX2</accession>
<evidence type="ECO:0000256" key="2">
    <source>
        <dbReference type="SAM" id="Phobius"/>
    </source>
</evidence>
<gene>
    <name evidence="3" type="ORF">V8P97_00130</name>
</gene>
<comment type="caution">
    <text evidence="3">The sequence shown here is derived from an EMBL/GenBank/DDBJ whole genome shotgun (WGS) entry which is preliminary data.</text>
</comment>
<organism evidence="3 4">
    <name type="scientific">Bifidobacterium favimelis</name>
    <dbReference type="NCBI Taxonomy" id="3122979"/>
    <lineage>
        <taxon>Bacteria</taxon>
        <taxon>Bacillati</taxon>
        <taxon>Actinomycetota</taxon>
        <taxon>Actinomycetes</taxon>
        <taxon>Bifidobacteriales</taxon>
        <taxon>Bifidobacteriaceae</taxon>
        <taxon>Bifidobacterium</taxon>
    </lineage>
</organism>
<name>A0ABU8ZKX2_9BIFI</name>
<evidence type="ECO:0000313" key="3">
    <source>
        <dbReference type="EMBL" id="MEK0305891.1"/>
    </source>
</evidence>